<feature type="domain" description="Glycosyltransferase subfamily 4-like N-terminal" evidence="2">
    <location>
        <begin position="18"/>
        <end position="179"/>
    </location>
</feature>
<evidence type="ECO:0000259" key="2">
    <source>
        <dbReference type="Pfam" id="PF13439"/>
    </source>
</evidence>
<gene>
    <name evidence="3" type="ORF">PCC6912_32150</name>
</gene>
<accession>A0A3S0ZWZ7</accession>
<evidence type="ECO:0000313" key="3">
    <source>
        <dbReference type="EMBL" id="RUR79679.1"/>
    </source>
</evidence>
<dbReference type="Pfam" id="PF00534">
    <property type="entry name" value="Glycos_transf_1"/>
    <property type="match status" value="1"/>
</dbReference>
<evidence type="ECO:0000313" key="4">
    <source>
        <dbReference type="Proteomes" id="UP000268857"/>
    </source>
</evidence>
<dbReference type="PANTHER" id="PTHR45947:SF3">
    <property type="entry name" value="SULFOQUINOVOSYL TRANSFERASE SQD2"/>
    <property type="match status" value="1"/>
</dbReference>
<proteinExistence type="predicted"/>
<dbReference type="SUPFAM" id="SSF53756">
    <property type="entry name" value="UDP-Glycosyltransferase/glycogen phosphorylase"/>
    <property type="match status" value="1"/>
</dbReference>
<dbReference type="InterPro" id="IPR001296">
    <property type="entry name" value="Glyco_trans_1"/>
</dbReference>
<evidence type="ECO:0008006" key="5">
    <source>
        <dbReference type="Google" id="ProtNLM"/>
    </source>
</evidence>
<evidence type="ECO:0000259" key="1">
    <source>
        <dbReference type="Pfam" id="PF00534"/>
    </source>
</evidence>
<dbReference type="Pfam" id="PF13439">
    <property type="entry name" value="Glyco_transf_4"/>
    <property type="match status" value="1"/>
</dbReference>
<sequence length="383" mass="43571">MPSTRKILSIGHSYVVRLNRRLVNEIARLGQPTWEVTAVAPAFMHGDLRSLHLESDSNELCHLEAVPVHNSQRIHFMTYGWRLQEIMQQGWDLVHSWEEPYILVGGQIAWWMPKNTPLVYRTAQSKSKEYPFPFNWIENYAMSQSAGWICSGQKVAEALKNRPGYSRPMRLIPLGVDLKYFYPSASAKQEIRHILGWEEQGTPAIGYLGRFVPEKGLDLLMSVLDSLQTPWRALFVGTGIMESSLRSWAKQYPEQVRICTDVKHNQVPQYLNAMDILVAPSQTVSNWQEQFGRMLIEAFACGVPVIGSDSGEIPHVIKGAGVVVGEKDNLGWVAAISELLNSPDRRQELAQKGLERVQTMYAWPIVAKQYLQFFTELLDCRCL</sequence>
<dbReference type="GO" id="GO:0016758">
    <property type="term" value="F:hexosyltransferase activity"/>
    <property type="evidence" value="ECO:0007669"/>
    <property type="project" value="TreeGrafter"/>
</dbReference>
<feature type="domain" description="Glycosyl transferase family 1" evidence="1">
    <location>
        <begin position="200"/>
        <end position="353"/>
    </location>
</feature>
<dbReference type="InterPro" id="IPR050194">
    <property type="entry name" value="Glycosyltransferase_grp1"/>
</dbReference>
<dbReference type="AlphaFoldDB" id="A0A3S0ZWZ7"/>
<dbReference type="Proteomes" id="UP000268857">
    <property type="component" value="Unassembled WGS sequence"/>
</dbReference>
<dbReference type="RefSeq" id="WP_016877361.1">
    <property type="nucleotide sequence ID" value="NZ_AJLN01000051.1"/>
</dbReference>
<reference evidence="3 4" key="1">
    <citation type="journal article" date="2019" name="Genome Biol. Evol.">
        <title>Day and night: Metabolic profiles and evolutionary relationships of six axenic non-marine cyanobacteria.</title>
        <authorList>
            <person name="Will S.E."/>
            <person name="Henke P."/>
            <person name="Boedeker C."/>
            <person name="Huang S."/>
            <person name="Brinkmann H."/>
            <person name="Rohde M."/>
            <person name="Jarek M."/>
            <person name="Friedl T."/>
            <person name="Seufert S."/>
            <person name="Schumacher M."/>
            <person name="Overmann J."/>
            <person name="Neumann-Schaal M."/>
            <person name="Petersen J."/>
        </authorList>
    </citation>
    <scope>NUCLEOTIDE SEQUENCE [LARGE SCALE GENOMIC DNA]</scope>
    <source>
        <strain evidence="3 4">PCC 6912</strain>
    </source>
</reference>
<comment type="caution">
    <text evidence="3">The sequence shown here is derived from an EMBL/GenBank/DDBJ whole genome shotgun (WGS) entry which is preliminary data.</text>
</comment>
<dbReference type="PANTHER" id="PTHR45947">
    <property type="entry name" value="SULFOQUINOVOSYL TRANSFERASE SQD2"/>
    <property type="match status" value="1"/>
</dbReference>
<name>A0A3S0ZWZ7_CHLFR</name>
<dbReference type="CDD" id="cd03801">
    <property type="entry name" value="GT4_PimA-like"/>
    <property type="match status" value="1"/>
</dbReference>
<dbReference type="EMBL" id="RSCJ01000012">
    <property type="protein sequence ID" value="RUR79679.1"/>
    <property type="molecule type" value="Genomic_DNA"/>
</dbReference>
<protein>
    <recommendedName>
        <fullName evidence="5">Glycosyl transferase family 1</fullName>
    </recommendedName>
</protein>
<dbReference type="Gene3D" id="3.40.50.2000">
    <property type="entry name" value="Glycogen Phosphorylase B"/>
    <property type="match status" value="2"/>
</dbReference>
<keyword evidence="4" id="KW-1185">Reference proteome</keyword>
<organism evidence="3 4">
    <name type="scientific">Chlorogloeopsis fritschii PCC 6912</name>
    <dbReference type="NCBI Taxonomy" id="211165"/>
    <lineage>
        <taxon>Bacteria</taxon>
        <taxon>Bacillati</taxon>
        <taxon>Cyanobacteriota</taxon>
        <taxon>Cyanophyceae</taxon>
        <taxon>Nostocales</taxon>
        <taxon>Chlorogloeopsidaceae</taxon>
        <taxon>Chlorogloeopsis</taxon>
    </lineage>
</organism>
<dbReference type="InterPro" id="IPR028098">
    <property type="entry name" value="Glyco_trans_4-like_N"/>
</dbReference>
<dbReference type="OrthoDB" id="5416057at2"/>
<dbReference type="STRING" id="211165.GCA_000317285_01556"/>